<dbReference type="PROSITE" id="PS51644">
    <property type="entry name" value="HTH_OST"/>
    <property type="match status" value="3"/>
</dbReference>
<feature type="region of interest" description="Disordered" evidence="1">
    <location>
        <begin position="3398"/>
        <end position="3443"/>
    </location>
</feature>
<dbReference type="Gene3D" id="3.30.420.610">
    <property type="entry name" value="LOTUS domain-like"/>
    <property type="match status" value="4"/>
</dbReference>
<feature type="compositionally biased region" description="Basic and acidic residues" evidence="1">
    <location>
        <begin position="1375"/>
        <end position="1385"/>
    </location>
</feature>
<evidence type="ECO:0000259" key="2">
    <source>
        <dbReference type="PROSITE" id="PS51644"/>
    </source>
</evidence>
<feature type="region of interest" description="Disordered" evidence="1">
    <location>
        <begin position="1375"/>
        <end position="1399"/>
    </location>
</feature>
<dbReference type="Proteomes" id="UP001634394">
    <property type="component" value="Unassembled WGS sequence"/>
</dbReference>
<feature type="region of interest" description="Disordered" evidence="1">
    <location>
        <begin position="310"/>
        <end position="340"/>
    </location>
</feature>
<dbReference type="InterPro" id="IPR036890">
    <property type="entry name" value="HATPase_C_sf"/>
</dbReference>
<feature type="region of interest" description="Disordered" evidence="1">
    <location>
        <begin position="163"/>
        <end position="214"/>
    </location>
</feature>
<feature type="domain" description="HTH OST-type" evidence="2">
    <location>
        <begin position="358"/>
        <end position="431"/>
    </location>
</feature>
<gene>
    <name evidence="3" type="ORF">ACJMK2_009715</name>
</gene>
<reference evidence="3 4" key="1">
    <citation type="submission" date="2024-11" db="EMBL/GenBank/DDBJ databases">
        <title>Chromosome-level genome assembly of the freshwater bivalve Anodonta woodiana.</title>
        <authorList>
            <person name="Chen X."/>
        </authorList>
    </citation>
    <scope>NUCLEOTIDE SEQUENCE [LARGE SCALE GENOMIC DNA]</scope>
    <source>
        <strain evidence="3">MN2024</strain>
        <tissue evidence="3">Gills</tissue>
    </source>
</reference>
<evidence type="ECO:0000313" key="4">
    <source>
        <dbReference type="Proteomes" id="UP001634394"/>
    </source>
</evidence>
<dbReference type="InterPro" id="IPR052957">
    <property type="entry name" value="Auxin_embryo_med"/>
</dbReference>
<feature type="compositionally biased region" description="Basic and acidic residues" evidence="1">
    <location>
        <begin position="3322"/>
        <end position="3338"/>
    </location>
</feature>
<feature type="domain" description="HTH OST-type" evidence="2">
    <location>
        <begin position="875"/>
        <end position="946"/>
    </location>
</feature>
<feature type="compositionally biased region" description="Polar residues" evidence="1">
    <location>
        <begin position="312"/>
        <end position="340"/>
    </location>
</feature>
<dbReference type="EMBL" id="JBJQND010000012">
    <property type="protein sequence ID" value="KAL3859496.1"/>
    <property type="molecule type" value="Genomic_DNA"/>
</dbReference>
<dbReference type="InterPro" id="IPR058210">
    <property type="entry name" value="SACS/Nov_dom"/>
</dbReference>
<dbReference type="InterPro" id="IPR041966">
    <property type="entry name" value="LOTUS-like"/>
</dbReference>
<feature type="region of interest" description="Disordered" evidence="1">
    <location>
        <begin position="1896"/>
        <end position="1925"/>
    </location>
</feature>
<dbReference type="SUPFAM" id="SSF55874">
    <property type="entry name" value="ATPase domain of HSP90 chaperone/DNA topoisomerase II/histidine kinase"/>
    <property type="match status" value="1"/>
</dbReference>
<dbReference type="Pfam" id="PF25794">
    <property type="entry name" value="SACS"/>
    <property type="match status" value="1"/>
</dbReference>
<dbReference type="PANTHER" id="PTHR32387">
    <property type="entry name" value="WU:FJ29H11"/>
    <property type="match status" value="1"/>
</dbReference>
<proteinExistence type="predicted"/>
<name>A0ABD3VEB4_SINWO</name>
<dbReference type="NCBIfam" id="NF047352">
    <property type="entry name" value="P_loop_sacsin"/>
    <property type="match status" value="1"/>
</dbReference>
<feature type="region of interest" description="Disordered" evidence="1">
    <location>
        <begin position="580"/>
        <end position="602"/>
    </location>
</feature>
<feature type="region of interest" description="Disordered" evidence="1">
    <location>
        <begin position="3315"/>
        <end position="3374"/>
    </location>
</feature>
<dbReference type="InterPro" id="IPR025605">
    <property type="entry name" value="OST-HTH/LOTUS_dom"/>
</dbReference>
<keyword evidence="4" id="KW-1185">Reference proteome</keyword>
<feature type="compositionally biased region" description="Basic and acidic residues" evidence="1">
    <location>
        <begin position="3405"/>
        <end position="3423"/>
    </location>
</feature>
<comment type="caution">
    <text evidence="3">The sequence shown here is derived from an EMBL/GenBank/DDBJ whole genome shotgun (WGS) entry which is preliminary data.</text>
</comment>
<feature type="compositionally biased region" description="Polar residues" evidence="1">
    <location>
        <begin position="3425"/>
        <end position="3440"/>
    </location>
</feature>
<organism evidence="3 4">
    <name type="scientific">Sinanodonta woodiana</name>
    <name type="common">Chinese pond mussel</name>
    <name type="synonym">Anodonta woodiana</name>
    <dbReference type="NCBI Taxonomy" id="1069815"/>
    <lineage>
        <taxon>Eukaryota</taxon>
        <taxon>Metazoa</taxon>
        <taxon>Spiralia</taxon>
        <taxon>Lophotrochozoa</taxon>
        <taxon>Mollusca</taxon>
        <taxon>Bivalvia</taxon>
        <taxon>Autobranchia</taxon>
        <taxon>Heteroconchia</taxon>
        <taxon>Palaeoheterodonta</taxon>
        <taxon>Unionida</taxon>
        <taxon>Unionoidea</taxon>
        <taxon>Unionidae</taxon>
        <taxon>Unioninae</taxon>
        <taxon>Sinanodonta</taxon>
    </lineage>
</organism>
<feature type="compositionally biased region" description="Basic and acidic residues" evidence="1">
    <location>
        <begin position="3351"/>
        <end position="3366"/>
    </location>
</feature>
<dbReference type="Pfam" id="PF13020">
    <property type="entry name" value="NOV_C"/>
    <property type="match status" value="1"/>
</dbReference>
<protein>
    <recommendedName>
        <fullName evidence="2">HTH OST-type domain-containing protein</fullName>
    </recommendedName>
</protein>
<dbReference type="InterPro" id="IPR024975">
    <property type="entry name" value="NOV_C"/>
</dbReference>
<accession>A0ABD3VEB4</accession>
<dbReference type="PANTHER" id="PTHR32387:SF0">
    <property type="entry name" value="PROTEIN NO VEIN"/>
    <property type="match status" value="1"/>
</dbReference>
<evidence type="ECO:0000313" key="3">
    <source>
        <dbReference type="EMBL" id="KAL3859496.1"/>
    </source>
</evidence>
<feature type="domain" description="HTH OST-type" evidence="2">
    <location>
        <begin position="10"/>
        <end position="82"/>
    </location>
</feature>
<sequence length="3634" mass="416359">MSNQSQMQQRQEDLHKDVLTVLKKFPGGIPKDQIWQYVLKYTKCHVSAKKYGVSKMSDILVWWQEIETVEEEGKPTVLRLKEEAKFDKYFNRVTSKDWTPSYLLPGPKDTPIQQQPSSGISLNTSSFMTRQVVKSHRPLMASPETNDSLRMSLPPEANMVSVVGGSEKQKRQPPGASRASSTGGSEEQKRHESEPQAYGNPSFHSQIPGAAGTNTSLGQIDADIWCEQPIKKSLLGQPSISPLSRKEMCSQTKRPLLCLPSSVQESGIQQPLYLYSPSQIQSNIPVKNPAVASTVVAEDATHAKTEIKEIASDSSRTSECNESTAKISSQDRNGAQDSDVCTNKSRKFWGISWPVEISENVFKDNLAYILKQFPEGLDQSSLVKRYKERYNFEIIPEQFGLKDLSDLWMYMSSVIQFKYGHKLKCYLNPSYYAIRKTLQEQPPVRNNASISDTPQQQQSCLKLAQESRGVRAGGSISGISWPVGISENEFKGNLVAILKQFPEGLRENKLIKEYKEKYGFKITPNCFGLKDLSGLWNYMASTIKFKRDRKLKLRYNPDYRSVKGNLQDQPTLKHDASCLKTSKDESDLQAEESASQSHVHTEGTSSFQLLRHSFQQINISVPEPRLSQLQPVSVVELHKNPAVGHKTKLESRISWPPELSEEEFRQNLADILKNYPSGLKQSNLLDIYKQRHNFCIVPEKFGLKNLCSLWKYLKTVVKFKQGKKLKLCLNPSYKVVGYSLGGQLTLKKGTLHSQVSQEPSTSEMKKDGLLTFQSHQQMNIPVPEPFQKHPIPVLELYDSPTQRQIGSPSSGIMWPPEEELTDVSNIYQDTLQQMNILVPEPKSIQEHPNSESHEKFAIGEQSSMSSGIIWPPEVTEEDFKHNLADILNNYPDGMKESDLISMYKQRYSLDIVPLKFGLSDLLSLWIHLKSVIKMKYGNDLKLCLNSDYKNKHLDEEPTQKKHVSYFPVQQQTLASEMMKDGLTKEEQDMDLFNQSCAPITKPKVPQLHPESRVLSSVKSENMDYLSIPVKPFEKKLFEQKEITCSVVYRPMKGNPRHDDMEKIAKECIDILAEANEYVSPERIEKLLIQRYQVNKLNELGLRHLDQLQCIHEHNRTLSRVNAYIQSFIKTRSLCTLYELSECLREFVPNKEEFLHLKLGPIQRLPVVFENFKFPPDQAVVPEITSIDIIEHFRNYLTKTQKWTSALELEDFMNYLVGQYMAENAYYLGVRIHSMPLMTQVLKKAQRDAAGKRREIFAKFQDDLMSEIKASFDRFKWSILKDSSDGDEEIQKHYLKLQPESAIKEIVSKFHVLLSLQPSSSRKRKKYSKIANLKNAILQFIKAMNKDKVAKLLFHIAICISDTTLQEEAKHFMTHLSEKEDARQKETNQQLQKPPPRKDELGKKLKEYLEKCVARGTLTLTLLDRIEEKLLEDFDFTSFSDMKQGRFLYFLLSEAKQILEENGGITVGSSSGSDEQGFYRHQQTDLLEFIKQANHAGLTQLPQLEVALCNQFHVKEVQHLGHGNISRLQTAADKPGKHPTRDFTIFYEAAQVPNSGSLSQSTLQVGILGHQSREAALSCLHNCPLLEDIAEWSHWKLVFEPEHGRLKDFIQKYGGTRTLNLEGRRIAIIDILALETQPGHLIKLTNNASEELFAQALEQKNVLLTSGQLVSLVATKKGINNLPVALLANHVKSALMQMHAADPQCMTPGGPPGSASSSSHSASHFVLQCLVKIPFHICVAVANKIFLEPLGQVVGSTKSKVLLMELSKSPWKQNRLEELGCLLGIAEWIRPLEQKGLIPPSQIQILPAEMVELFEEEIVSFSTSEEETDDEDSSSVVLSDLSDEELELLDPKDSCKDHQGEASDSSEKVVLVKDSQGIMKYELLRRTMTPGMMTQVNQSLEEDEERQEPSTEAAENLDTETDGSSSFISDIIDKNENVFEEVKGEELENFTVDPEEKTKEEEDPNVSLINQIRRDEFGIGVELNEDGKRLMQVQQERLGRSLDRLTRDLYSKDTHFVLELVQNADDNTYPDEILSSESDICPSAKFIIDEKFIIVLNNECGFSEKDIRALCDVGRSTKGKHKYGYIGQKGIGFKSVFRVTDCPEVHSNGYHIRFDVNDGPMGYILPNWVTEDQWETEQGWVTKIVLPLKEEMQIQSRTLGARFNDIHPSLLLFLHRLREMTIDNKIEGQVQTMRRCDLGNGVVEIKHSDGSDRWLVIKKMLDASKISSQVKSGAEVDSTEIAVAFPLLSKDQRTSGYVLPPKQPVFAFLPLRSYGFRFIIQGDFDMPSSREDVDRDSPWNQWLRSEIHNLFLESLEVFKTHPGFSQIEALSAFLQFVPMEDEILDFFRPVAIEILKKLKGIPCVPTEPNSRGNIMWKIPSQTVRVRDKLVHRVITPELLQKHLNLYYLHSDVAAMLNPTLTQCLGIEMLSTEHLIEIGKTMIQNIEGVCGDEDILNISYWLACIYRSMDEFQFNEDYIKLLQDLKIIPLSDGSLIALTEKIVFFPVIGIQQEGKEQNDYRQILQQDLHSIHDALVKTSDDEINSQVHKLLLKLGVKQITPDEVIHHHILPVLKSQKWKEKAREILVRYIVFIKEHTDHNPSLCNLEELKEVAQLVTNHGVLNPVEQPIHFTPLYGSKVNLERTFQGYDWILLDGCYLMNSSNQLDVHRWHDFFIKLGVTDFLDVKKEEVHLDANTLSDSSWAPLKDLWPKSSEYVIQDFTCKELTALILTNKFFDGPVYQQQMRDLCEFLDHEWDNKYSRYTVTQVCDSSGSRLRETETSISIALRTLTWLPARRTKLTPQRNGEVLVSTEVLMMQPSSLYIRSPLVEKLAGHNVLYVEATLSPESSFSQFLRLKNSLDIETVKNFLLEWSARTIVDEPAVFCTSLQHMKNVYSYLYSELSHKQVQDLFRDNPVIFVPDRNVSFSLQSDIVAGKMLSRLEIWIEDRTGLFDKYRSLLEEFYSEICKKRTVSHYYIDKTDILELFSREMNINHQPQAMEYAELLTLITGVYSAKDPKILPDIFHIYSVIGRLLSSAPEGMDQFTAQMVLKTNKENMGKYLRKQKVLISKCNVWVCPDDFPMIADNLEWEKMFKDKETVCFLQIEEKMAQQLIRGRNISGRSEEYNKEMVQLFLEICGVKKLSECVEMHHTTELVQECPQLQLYIHQIISTLQQYLASRYPSIYQTHDKMKDVLKDSRFFQVEKLEVVYSLRNHPSVIEIRQEKCIIKPPVFYVQKDHVESIPEINRELARVFSQRNPECNTALRSFLLELHSIVKGGTEDTVEDLLQRHGVDIKADPIPEEELWDVPELDIQIIEVNQDEEEPDKTPEIDDEPQENKTSIEGEPVLRAWPPKAKHDGAKARNNKEDKAGSNMFWPPRVPDYMKSTKELPSHFKVAAPQLPRSQRFHRPQETQLAHHESLPSHRESGIFQQDSHPNSHHCSGQDSKKKVRVYYKNQGAIGRSKTKEEQIEEQEPKPIMTEGITDWTPLAGDYSYDELPSMENLLLPEMIGGNEEVGRWGEHLVYSYLMKVKDTDSTIQEVKWINEEGESGAPYDLEVHYIIQNEPQIHYIEVKSTQSNNKEVFEISLLQIKFAERQKEHFQIYRVFNAGNSQLVRLIRISNLDMKLEQRQVRLCMLL</sequence>
<feature type="compositionally biased region" description="Polar residues" evidence="1">
    <location>
        <begin position="592"/>
        <end position="602"/>
    </location>
</feature>
<evidence type="ECO:0000256" key="1">
    <source>
        <dbReference type="SAM" id="MobiDB-lite"/>
    </source>
</evidence>
<dbReference type="Gene3D" id="3.30.565.10">
    <property type="entry name" value="Histidine kinase-like ATPase, C-terminal domain"/>
    <property type="match status" value="1"/>
</dbReference>